<dbReference type="GO" id="GO:0098609">
    <property type="term" value="P:cell-cell adhesion"/>
    <property type="evidence" value="ECO:0007669"/>
    <property type="project" value="TreeGrafter"/>
</dbReference>
<dbReference type="OrthoDB" id="5317514at2759"/>
<evidence type="ECO:0000256" key="3">
    <source>
        <dbReference type="ARBA" id="ARBA00023180"/>
    </source>
</evidence>
<dbReference type="GO" id="GO:0007229">
    <property type="term" value="P:integrin-mediated signaling pathway"/>
    <property type="evidence" value="ECO:0007669"/>
    <property type="project" value="UniProtKB-KW"/>
</dbReference>
<keyword evidence="5" id="KW-0675">Receptor</keyword>
<gene>
    <name evidence="6" type="ORF">ASZ78_003934</name>
</gene>
<dbReference type="PANTHER" id="PTHR23220">
    <property type="entry name" value="INTEGRIN ALPHA"/>
    <property type="match status" value="1"/>
</dbReference>
<evidence type="ECO:0000313" key="7">
    <source>
        <dbReference type="Proteomes" id="UP000198323"/>
    </source>
</evidence>
<dbReference type="SUPFAM" id="SSF69318">
    <property type="entry name" value="Integrin alpha N-terminal domain"/>
    <property type="match status" value="1"/>
</dbReference>
<dbReference type="GO" id="GO:0005178">
    <property type="term" value="F:integrin binding"/>
    <property type="evidence" value="ECO:0007669"/>
    <property type="project" value="TreeGrafter"/>
</dbReference>
<keyword evidence="5" id="KW-0401">Integrin</keyword>
<comment type="subcellular location">
    <subcellularLocation>
        <location evidence="5">Membrane</location>
        <topology evidence="5">Single-pass type I membrane protein</topology>
    </subcellularLocation>
</comment>
<accession>A0A226MMW5</accession>
<evidence type="ECO:0000313" key="6">
    <source>
        <dbReference type="EMBL" id="OXB56643.1"/>
    </source>
</evidence>
<dbReference type="EMBL" id="MCFN01000626">
    <property type="protein sequence ID" value="OXB56643.1"/>
    <property type="molecule type" value="Genomic_DNA"/>
</dbReference>
<dbReference type="GO" id="GO:0008305">
    <property type="term" value="C:integrin complex"/>
    <property type="evidence" value="ECO:0007669"/>
    <property type="project" value="InterPro"/>
</dbReference>
<evidence type="ECO:0000256" key="2">
    <source>
        <dbReference type="ARBA" id="ARBA00022737"/>
    </source>
</evidence>
<evidence type="ECO:0000256" key="4">
    <source>
        <dbReference type="PROSITE-ProRule" id="PRU00803"/>
    </source>
</evidence>
<feature type="repeat" description="FG-GAP" evidence="4">
    <location>
        <begin position="14"/>
        <end position="102"/>
    </location>
</feature>
<evidence type="ECO:0000256" key="1">
    <source>
        <dbReference type="ARBA" id="ARBA00022729"/>
    </source>
</evidence>
<dbReference type="PROSITE" id="PS51470">
    <property type="entry name" value="FG_GAP"/>
    <property type="match status" value="1"/>
</dbReference>
<comment type="similarity">
    <text evidence="5">Belongs to the integrin alpha chain family.</text>
</comment>
<keyword evidence="7" id="KW-1185">Reference proteome</keyword>
<sequence>MGQVEIFSEGLTLRRLHGIASEQVASYFGHSVAVADVNGDGKDDILTLTGTEPYGRFAAAIAPLGDLDHDGCDDVAVGAPFGGAEGRGAVLIFRGHRDGIGAVPSQRLRCAFPGAAAFGSALRGGADIDGNGHPDLLVGAYGVSKVAVYRWVPPWGGRGAVPPRSDGR</sequence>
<dbReference type="Gene3D" id="2.130.10.130">
    <property type="entry name" value="Integrin alpha, N-terminal"/>
    <property type="match status" value="2"/>
</dbReference>
<dbReference type="PANTHER" id="PTHR23220:SF73">
    <property type="entry name" value="INTEGRIN ALPHA-IIB"/>
    <property type="match status" value="1"/>
</dbReference>
<protein>
    <recommendedName>
        <fullName evidence="8">Integrin alpha-2 domain-containing protein</fullName>
    </recommendedName>
</protein>
<evidence type="ECO:0008006" key="8">
    <source>
        <dbReference type="Google" id="ProtNLM"/>
    </source>
</evidence>
<keyword evidence="1" id="KW-0732">Signal</keyword>
<dbReference type="SMART" id="SM00191">
    <property type="entry name" value="Int_alpha"/>
    <property type="match status" value="2"/>
</dbReference>
<keyword evidence="5" id="KW-0130">Cell adhesion</keyword>
<dbReference type="GO" id="GO:0001525">
    <property type="term" value="P:angiogenesis"/>
    <property type="evidence" value="ECO:0007669"/>
    <property type="project" value="TreeGrafter"/>
</dbReference>
<dbReference type="InterPro" id="IPR028994">
    <property type="entry name" value="Integrin_alpha_N"/>
</dbReference>
<dbReference type="AlphaFoldDB" id="A0A226MMW5"/>
<keyword evidence="3" id="KW-0325">Glycoprotein</keyword>
<dbReference type="Pfam" id="PF01839">
    <property type="entry name" value="FG-GAP"/>
    <property type="match status" value="3"/>
</dbReference>
<keyword evidence="2" id="KW-0677">Repeat</keyword>
<dbReference type="InterPro" id="IPR000413">
    <property type="entry name" value="Integrin_alpha"/>
</dbReference>
<dbReference type="PRINTS" id="PR01185">
    <property type="entry name" value="INTEGRINA"/>
</dbReference>
<dbReference type="GO" id="GO:0007160">
    <property type="term" value="P:cell-matrix adhesion"/>
    <property type="evidence" value="ECO:0007669"/>
    <property type="project" value="TreeGrafter"/>
</dbReference>
<dbReference type="GO" id="GO:0009897">
    <property type="term" value="C:external side of plasma membrane"/>
    <property type="evidence" value="ECO:0007669"/>
    <property type="project" value="TreeGrafter"/>
</dbReference>
<proteinExistence type="inferred from homology"/>
<dbReference type="GO" id="GO:0033627">
    <property type="term" value="P:cell adhesion mediated by integrin"/>
    <property type="evidence" value="ECO:0007669"/>
    <property type="project" value="TreeGrafter"/>
</dbReference>
<name>A0A226MMW5_CALSU</name>
<dbReference type="Proteomes" id="UP000198323">
    <property type="component" value="Unassembled WGS sequence"/>
</dbReference>
<dbReference type="InterPro" id="IPR013517">
    <property type="entry name" value="FG-GAP"/>
</dbReference>
<dbReference type="STRING" id="9009.A0A226MMW5"/>
<dbReference type="InterPro" id="IPR013519">
    <property type="entry name" value="Int_alpha_beta-p"/>
</dbReference>
<organism evidence="6 7">
    <name type="scientific">Callipepla squamata</name>
    <name type="common">Scaled quail</name>
    <dbReference type="NCBI Taxonomy" id="9009"/>
    <lineage>
        <taxon>Eukaryota</taxon>
        <taxon>Metazoa</taxon>
        <taxon>Chordata</taxon>
        <taxon>Craniata</taxon>
        <taxon>Vertebrata</taxon>
        <taxon>Euteleostomi</taxon>
        <taxon>Archelosauria</taxon>
        <taxon>Archosauria</taxon>
        <taxon>Dinosauria</taxon>
        <taxon>Saurischia</taxon>
        <taxon>Theropoda</taxon>
        <taxon>Coelurosauria</taxon>
        <taxon>Aves</taxon>
        <taxon>Neognathae</taxon>
        <taxon>Galloanserae</taxon>
        <taxon>Galliformes</taxon>
        <taxon>Odontophoridae</taxon>
        <taxon>Callipepla</taxon>
    </lineage>
</organism>
<comment type="caution">
    <text evidence="6">The sequence shown here is derived from an EMBL/GenBank/DDBJ whole genome shotgun (WGS) entry which is preliminary data.</text>
</comment>
<reference evidence="6 7" key="1">
    <citation type="submission" date="2016-07" db="EMBL/GenBank/DDBJ databases">
        <title>Disparate Historic Effective Population Sizes Predicted by Modern Levels of Genome Diversity for the Scaled Quail (Callipepla squamata) and the Northern Bobwhite (Colinus virginianus): Inferences from First and Second Generation Draft Genome Assemblies for Sympatric New World Quail.</title>
        <authorList>
            <person name="Oldeschulte D.L."/>
            <person name="Halley Y.A."/>
            <person name="Bhattarai E.K."/>
            <person name="Brashear W.A."/>
            <person name="Hill J."/>
            <person name="Metz R.P."/>
            <person name="Johnson C.D."/>
            <person name="Rollins D."/>
            <person name="Peterson M.J."/>
            <person name="Bickhart D.M."/>
            <person name="Decker J.E."/>
            <person name="Seabury C.M."/>
        </authorList>
    </citation>
    <scope>NUCLEOTIDE SEQUENCE [LARGE SCALE GENOMIC DNA]</scope>
    <source>
        <strain evidence="6 7">Texas</strain>
        <tissue evidence="6">Leg muscle</tissue>
    </source>
</reference>
<evidence type="ECO:0000256" key="5">
    <source>
        <dbReference type="RuleBase" id="RU003762"/>
    </source>
</evidence>